<sequence length="378" mass="41749">MTKAGSNLKLDGDGKPIWLLLELTYQCPLKCAFCSNPLAFDQTRDQELSTDEWKRVMREARALGALQIGFSGGEPTLRKDLEALVGEATDLGFYTNLITSGIGLTVRRLEALRDAGLKHIQLGFQSSDRHTANLLAGVDSFDRKLAIAKEIKALGFPMVLNVPITRQNIAQVPDIIRLASRLGVEYLELANVQYYNWALVNREQLLPSRAELERAEAEVNRARDQLGDSMTIFFVIPDYYEGRPKACMNGWGSIHLTIAPDGAALPCSQARSIDSLSFPSVRDHSLSWLWHQSPAFQAFRGDSWMREPCRSCDERERDFGGCRCQAMLLTGDARNTDPACSKSPHHGIVRQAIAQAEQPRDGGGPLIARDAGFGCGGK</sequence>
<evidence type="ECO:0000313" key="13">
    <source>
        <dbReference type="Proteomes" id="UP001596422"/>
    </source>
</evidence>
<feature type="binding site" evidence="8">
    <location>
        <position position="27"/>
    </location>
    <ligand>
        <name>[4Fe-4S] cluster</name>
        <dbReference type="ChEBI" id="CHEBI:49883"/>
        <note>4Fe-4S-S-AdoMet</note>
    </ligand>
</feature>
<dbReference type="InterPro" id="IPR058240">
    <property type="entry name" value="rSAM_sf"/>
</dbReference>
<dbReference type="Gene3D" id="3.20.20.70">
    <property type="entry name" value="Aldolase class I"/>
    <property type="match status" value="1"/>
</dbReference>
<keyword evidence="1 8" id="KW-0004">4Fe-4S</keyword>
<dbReference type="SMART" id="SM00729">
    <property type="entry name" value="Elp3"/>
    <property type="match status" value="1"/>
</dbReference>
<dbReference type="Proteomes" id="UP001596422">
    <property type="component" value="Unassembled WGS sequence"/>
</dbReference>
<dbReference type="InterPro" id="IPR006638">
    <property type="entry name" value="Elp3/MiaA/NifB-like_rSAM"/>
</dbReference>
<evidence type="ECO:0000256" key="6">
    <source>
        <dbReference type="ARBA" id="ARBA00023004"/>
    </source>
</evidence>
<dbReference type="InterPro" id="IPR050377">
    <property type="entry name" value="Radical_SAM_PqqE_MftC-like"/>
</dbReference>
<evidence type="ECO:0000256" key="7">
    <source>
        <dbReference type="ARBA" id="ARBA00023014"/>
    </source>
</evidence>
<comment type="function">
    <text evidence="8">Catalyzes the cross-linking of a glutamate residue and a tyrosine residue in the PqqA protein as part of the biosynthesis of pyrroloquinoline quinone (PQQ).</text>
</comment>
<keyword evidence="4 8" id="KW-0884">PQQ biosynthesis</keyword>
<dbReference type="NCBIfam" id="TIGR04085">
    <property type="entry name" value="rSAM_more_4Fe4S"/>
    <property type="match status" value="1"/>
</dbReference>
<comment type="pathway">
    <text evidence="8">Cofactor biosynthesis; pyrroloquinoline quinone biosynthesis.</text>
</comment>
<dbReference type="PROSITE" id="PS51918">
    <property type="entry name" value="RADICAL_SAM"/>
    <property type="match status" value="1"/>
</dbReference>
<evidence type="ECO:0000256" key="8">
    <source>
        <dbReference type="HAMAP-Rule" id="MF_00660"/>
    </source>
</evidence>
<dbReference type="RefSeq" id="WP_379907381.1">
    <property type="nucleotide sequence ID" value="NZ_JBHSWE010000001.1"/>
</dbReference>
<accession>A0ABW1ZSV2</accession>
<dbReference type="PANTHER" id="PTHR11228:SF7">
    <property type="entry name" value="PQQA PEPTIDE CYCLASE"/>
    <property type="match status" value="1"/>
</dbReference>
<comment type="subunit">
    <text evidence="8">Interacts with PqqD. The interaction is necessary for activity of PqqE.</text>
</comment>
<evidence type="ECO:0000256" key="4">
    <source>
        <dbReference type="ARBA" id="ARBA00022905"/>
    </source>
</evidence>
<proteinExistence type="inferred from homology"/>
<keyword evidence="7 8" id="KW-0411">Iron-sulfur</keyword>
<evidence type="ECO:0000256" key="10">
    <source>
        <dbReference type="SAM" id="MobiDB-lite"/>
    </source>
</evidence>
<dbReference type="HAMAP" id="MF_00660">
    <property type="entry name" value="PqqE"/>
    <property type="match status" value="1"/>
</dbReference>
<feature type="domain" description="Radical SAM core" evidence="11">
    <location>
        <begin position="13"/>
        <end position="228"/>
    </location>
</feature>
<dbReference type="SFLD" id="SFLDG01386">
    <property type="entry name" value="main_SPASM_domain-containing"/>
    <property type="match status" value="1"/>
</dbReference>
<name>A0ABW1ZSV2_9GAMM</name>
<evidence type="ECO:0000256" key="5">
    <source>
        <dbReference type="ARBA" id="ARBA00023002"/>
    </source>
</evidence>
<comment type="similarity">
    <text evidence="8">Belongs to the radical SAM superfamily. PqqE family.</text>
</comment>
<gene>
    <name evidence="8 12" type="primary">pqqE</name>
    <name evidence="12" type="ORF">ACFQDL_00835</name>
</gene>
<evidence type="ECO:0000256" key="2">
    <source>
        <dbReference type="ARBA" id="ARBA00022691"/>
    </source>
</evidence>
<dbReference type="PIRSF" id="PIRSF037420">
    <property type="entry name" value="PQQ_syn_pqqE"/>
    <property type="match status" value="1"/>
</dbReference>
<comment type="catalytic activity">
    <reaction evidence="8">
        <text>[PQQ precursor protein] + S-adenosyl-L-methionine = E-Y cross-linked-[PQQ precursor protein] + 5'-deoxyadenosine + L-methionine + H(+)</text>
        <dbReference type="Rhea" id="RHEA:56836"/>
        <dbReference type="Rhea" id="RHEA-COMP:14800"/>
        <dbReference type="Rhea" id="RHEA-COMP:14801"/>
        <dbReference type="ChEBI" id="CHEBI:15378"/>
        <dbReference type="ChEBI" id="CHEBI:17319"/>
        <dbReference type="ChEBI" id="CHEBI:57844"/>
        <dbReference type="ChEBI" id="CHEBI:59789"/>
        <dbReference type="ChEBI" id="CHEBI:141026"/>
        <dbReference type="ChEBI" id="CHEBI:141027"/>
        <dbReference type="EC" id="1.21.98.4"/>
    </reaction>
</comment>
<evidence type="ECO:0000256" key="3">
    <source>
        <dbReference type="ARBA" id="ARBA00022723"/>
    </source>
</evidence>
<dbReference type="InterPro" id="IPR013785">
    <property type="entry name" value="Aldolase_TIM"/>
</dbReference>
<evidence type="ECO:0000256" key="1">
    <source>
        <dbReference type="ARBA" id="ARBA00022485"/>
    </source>
</evidence>
<evidence type="ECO:0000256" key="9">
    <source>
        <dbReference type="SAM" id="Coils"/>
    </source>
</evidence>
<dbReference type="InterPro" id="IPR023885">
    <property type="entry name" value="4Fe4S-binding_SPASM_dom"/>
</dbReference>
<comment type="caution">
    <text evidence="12">The sequence shown here is derived from an EMBL/GenBank/DDBJ whole genome shotgun (WGS) entry which is preliminary data.</text>
</comment>
<keyword evidence="5 8" id="KW-0560">Oxidoreductase</keyword>
<dbReference type="InterPro" id="IPR017200">
    <property type="entry name" value="PqqE-like"/>
</dbReference>
<dbReference type="CDD" id="cd01335">
    <property type="entry name" value="Radical_SAM"/>
    <property type="match status" value="1"/>
</dbReference>
<keyword evidence="9" id="KW-0175">Coiled coil</keyword>
<keyword evidence="3 8" id="KW-0479">Metal-binding</keyword>
<dbReference type="EC" id="1.21.98.4" evidence="8"/>
<dbReference type="EMBL" id="JBHSWE010000001">
    <property type="protein sequence ID" value="MFC6668820.1"/>
    <property type="molecule type" value="Genomic_DNA"/>
</dbReference>
<dbReference type="SUPFAM" id="SSF102114">
    <property type="entry name" value="Radical SAM enzymes"/>
    <property type="match status" value="1"/>
</dbReference>
<evidence type="ECO:0000313" key="12">
    <source>
        <dbReference type="EMBL" id="MFC6668820.1"/>
    </source>
</evidence>
<dbReference type="NCBIfam" id="TIGR02109">
    <property type="entry name" value="PQQ_syn_pqqE"/>
    <property type="match status" value="1"/>
</dbReference>
<protein>
    <recommendedName>
        <fullName evidence="8">PqqA peptide cyclase</fullName>
        <ecNumber evidence="8">1.21.98.4</ecNumber>
    </recommendedName>
    <alternativeName>
        <fullName evidence="8">Coenzyme PQQ synthesis protein E</fullName>
    </alternativeName>
</protein>
<keyword evidence="13" id="KW-1185">Reference proteome</keyword>
<dbReference type="Pfam" id="PF04055">
    <property type="entry name" value="Radical_SAM"/>
    <property type="match status" value="1"/>
</dbReference>
<dbReference type="SFLD" id="SFLDG01067">
    <property type="entry name" value="SPASM/twitch_domain_containing"/>
    <property type="match status" value="1"/>
</dbReference>
<dbReference type="PANTHER" id="PTHR11228">
    <property type="entry name" value="RADICAL SAM DOMAIN PROTEIN"/>
    <property type="match status" value="1"/>
</dbReference>
<dbReference type="SFLD" id="SFLDF00280">
    <property type="entry name" value="coenzyme_PQQ_synthesis_protein"/>
    <property type="match status" value="1"/>
</dbReference>
<feature type="coiled-coil region" evidence="9">
    <location>
        <begin position="205"/>
        <end position="232"/>
    </location>
</feature>
<organism evidence="12 13">
    <name type="scientific">Marinobacterium aestuariivivens</name>
    <dbReference type="NCBI Taxonomy" id="1698799"/>
    <lineage>
        <taxon>Bacteria</taxon>
        <taxon>Pseudomonadati</taxon>
        <taxon>Pseudomonadota</taxon>
        <taxon>Gammaproteobacteria</taxon>
        <taxon>Oceanospirillales</taxon>
        <taxon>Oceanospirillaceae</taxon>
        <taxon>Marinobacterium</taxon>
    </lineage>
</organism>
<dbReference type="InterPro" id="IPR007197">
    <property type="entry name" value="rSAM"/>
</dbReference>
<dbReference type="Pfam" id="PF13186">
    <property type="entry name" value="SPASM"/>
    <property type="match status" value="1"/>
</dbReference>
<dbReference type="SFLD" id="SFLDS00029">
    <property type="entry name" value="Radical_SAM"/>
    <property type="match status" value="1"/>
</dbReference>
<feature type="region of interest" description="Disordered" evidence="10">
    <location>
        <begin position="357"/>
        <end position="378"/>
    </location>
</feature>
<keyword evidence="2 8" id="KW-0949">S-adenosyl-L-methionine</keyword>
<feature type="binding site" evidence="8">
    <location>
        <position position="31"/>
    </location>
    <ligand>
        <name>[4Fe-4S] cluster</name>
        <dbReference type="ChEBI" id="CHEBI:49883"/>
        <note>4Fe-4S-S-AdoMet</note>
    </ligand>
</feature>
<reference evidence="13" key="1">
    <citation type="journal article" date="2019" name="Int. J. Syst. Evol. Microbiol.">
        <title>The Global Catalogue of Microorganisms (GCM) 10K type strain sequencing project: providing services to taxonomists for standard genome sequencing and annotation.</title>
        <authorList>
            <consortium name="The Broad Institute Genomics Platform"/>
            <consortium name="The Broad Institute Genome Sequencing Center for Infectious Disease"/>
            <person name="Wu L."/>
            <person name="Ma J."/>
        </authorList>
    </citation>
    <scope>NUCLEOTIDE SEQUENCE [LARGE SCALE GENOMIC DNA]</scope>
    <source>
        <strain evidence="13">NBRC 111756</strain>
    </source>
</reference>
<feature type="binding site" evidence="8">
    <location>
        <position position="34"/>
    </location>
    <ligand>
        <name>[4Fe-4S] cluster</name>
        <dbReference type="ChEBI" id="CHEBI:49883"/>
        <note>4Fe-4S-S-AdoMet</note>
    </ligand>
</feature>
<dbReference type="CDD" id="cd21119">
    <property type="entry name" value="SPASM_PqqE"/>
    <property type="match status" value="1"/>
</dbReference>
<comment type="cofactor">
    <cofactor evidence="8">
        <name>[4Fe-4S] cluster</name>
        <dbReference type="ChEBI" id="CHEBI:49883"/>
    </cofactor>
    <text evidence="8">Binds 1 [4Fe-4S] cluster. The cluster is coordinated with 3 cysteines and an exchangeable S-adenosyl-L-methionine.</text>
</comment>
<keyword evidence="6 8" id="KW-0408">Iron</keyword>
<evidence type="ECO:0000259" key="11">
    <source>
        <dbReference type="PROSITE" id="PS51918"/>
    </source>
</evidence>
<dbReference type="InterPro" id="IPR011843">
    <property type="entry name" value="PQQ_synth_PqqE_bac"/>
</dbReference>